<feature type="transmembrane region" description="Helical" evidence="5">
    <location>
        <begin position="106"/>
        <end position="126"/>
    </location>
</feature>
<proteinExistence type="predicted"/>
<evidence type="ECO:0000256" key="1">
    <source>
        <dbReference type="ARBA" id="ARBA00022475"/>
    </source>
</evidence>
<feature type="transmembrane region" description="Helical" evidence="5">
    <location>
        <begin position="132"/>
        <end position="152"/>
    </location>
</feature>
<comment type="caution">
    <text evidence="6">The sequence shown here is derived from an EMBL/GenBank/DDBJ whole genome shotgun (WGS) entry which is preliminary data.</text>
</comment>
<feature type="transmembrane region" description="Helical" evidence="5">
    <location>
        <begin position="41"/>
        <end position="61"/>
    </location>
</feature>
<keyword evidence="3 5" id="KW-1133">Transmembrane helix</keyword>
<evidence type="ECO:0000256" key="5">
    <source>
        <dbReference type="SAM" id="Phobius"/>
    </source>
</evidence>
<dbReference type="PANTHER" id="PTHR35529">
    <property type="entry name" value="MANGANESE EFFLUX PUMP MNTP-RELATED"/>
    <property type="match status" value="1"/>
</dbReference>
<dbReference type="EMBL" id="DYUC01000099">
    <property type="protein sequence ID" value="HJG87308.1"/>
    <property type="molecule type" value="Genomic_DNA"/>
</dbReference>
<evidence type="ECO:0000313" key="6">
    <source>
        <dbReference type="EMBL" id="HJG87308.1"/>
    </source>
</evidence>
<name>A0A921ST95_9FIRM</name>
<evidence type="ECO:0000256" key="4">
    <source>
        <dbReference type="ARBA" id="ARBA00023136"/>
    </source>
</evidence>
<organism evidence="6 7">
    <name type="scientific">Pseudoflavonifractor capillosus</name>
    <dbReference type="NCBI Taxonomy" id="106588"/>
    <lineage>
        <taxon>Bacteria</taxon>
        <taxon>Bacillati</taxon>
        <taxon>Bacillota</taxon>
        <taxon>Clostridia</taxon>
        <taxon>Eubacteriales</taxon>
        <taxon>Oscillospiraceae</taxon>
        <taxon>Pseudoflavonifractor</taxon>
    </lineage>
</organism>
<dbReference type="RefSeq" id="WP_295369914.1">
    <property type="nucleotide sequence ID" value="NZ_DYUC01000099.1"/>
</dbReference>
<sequence length="183" mass="18495">MDVLASIAAILVFTMACNLDTILLSMGYAARGLAVSRRGCLILAGVTTAVTWLSLALGAAAGRFLPAGLADMLGGLVLLGIGFWFLLDWLRAPGEAEEPPAPARAWVPLAAALAVNNAGAGVAAGISGLSPLWAAACNFCVTLLFIPLGAWLGGGPLGRLLGKYALPLSGLLLVLLGGGEVFL</sequence>
<reference evidence="6" key="1">
    <citation type="journal article" date="2021" name="PeerJ">
        <title>Extensive microbial diversity within the chicken gut microbiome revealed by metagenomics and culture.</title>
        <authorList>
            <person name="Gilroy R."/>
            <person name="Ravi A."/>
            <person name="Getino M."/>
            <person name="Pursley I."/>
            <person name="Horton D.L."/>
            <person name="Alikhan N.F."/>
            <person name="Baker D."/>
            <person name="Gharbi K."/>
            <person name="Hall N."/>
            <person name="Watson M."/>
            <person name="Adriaenssens E.M."/>
            <person name="Foster-Nyarko E."/>
            <person name="Jarju S."/>
            <person name="Secka A."/>
            <person name="Antonio M."/>
            <person name="Oren A."/>
            <person name="Chaudhuri R.R."/>
            <person name="La Ragione R."/>
            <person name="Hildebrand F."/>
            <person name="Pallen M.J."/>
        </authorList>
    </citation>
    <scope>NUCLEOTIDE SEQUENCE</scope>
    <source>
        <strain evidence="6">CHK179-5677</strain>
    </source>
</reference>
<dbReference type="AlphaFoldDB" id="A0A921ST95"/>
<keyword evidence="4 5" id="KW-0472">Membrane</keyword>
<gene>
    <name evidence="6" type="ORF">K8V01_09850</name>
</gene>
<dbReference type="Proteomes" id="UP000760668">
    <property type="component" value="Unassembled WGS sequence"/>
</dbReference>
<feature type="transmembrane region" description="Helical" evidence="5">
    <location>
        <begin position="6"/>
        <end position="29"/>
    </location>
</feature>
<feature type="transmembrane region" description="Helical" evidence="5">
    <location>
        <begin position="164"/>
        <end position="182"/>
    </location>
</feature>
<protein>
    <submittedName>
        <fullName evidence="6">Sporulation protein</fullName>
    </submittedName>
</protein>
<evidence type="ECO:0000256" key="2">
    <source>
        <dbReference type="ARBA" id="ARBA00022692"/>
    </source>
</evidence>
<keyword evidence="1" id="KW-1003">Cell membrane</keyword>
<evidence type="ECO:0000256" key="3">
    <source>
        <dbReference type="ARBA" id="ARBA00022989"/>
    </source>
</evidence>
<dbReference type="InterPro" id="IPR003810">
    <property type="entry name" value="Mntp/YtaF"/>
</dbReference>
<feature type="transmembrane region" description="Helical" evidence="5">
    <location>
        <begin position="67"/>
        <end position="86"/>
    </location>
</feature>
<reference evidence="6" key="2">
    <citation type="submission" date="2021-09" db="EMBL/GenBank/DDBJ databases">
        <authorList>
            <person name="Gilroy R."/>
        </authorList>
    </citation>
    <scope>NUCLEOTIDE SEQUENCE</scope>
    <source>
        <strain evidence="6">CHK179-5677</strain>
    </source>
</reference>
<evidence type="ECO:0000313" key="7">
    <source>
        <dbReference type="Proteomes" id="UP000760668"/>
    </source>
</evidence>
<accession>A0A921ST95</accession>
<dbReference type="PANTHER" id="PTHR35529:SF2">
    <property type="entry name" value="SPORULATION PROTEIN YTAF-RELATED"/>
    <property type="match status" value="1"/>
</dbReference>
<keyword evidence="2 5" id="KW-0812">Transmembrane</keyword>